<dbReference type="GO" id="GO:0016036">
    <property type="term" value="P:cellular response to phosphate starvation"/>
    <property type="evidence" value="ECO:0007669"/>
    <property type="project" value="TreeGrafter"/>
</dbReference>
<dbReference type="SUPFAM" id="SSF55874">
    <property type="entry name" value="ATPase domain of HSP90 chaperone/DNA topoisomerase II/histidine kinase"/>
    <property type="match status" value="1"/>
</dbReference>
<dbReference type="RefSeq" id="WP_062651637.1">
    <property type="nucleotide sequence ID" value="NZ_LPUR01000011.1"/>
</dbReference>
<evidence type="ECO:0000313" key="13">
    <source>
        <dbReference type="EMBL" id="KXH83255.1"/>
    </source>
</evidence>
<evidence type="ECO:0000256" key="9">
    <source>
        <dbReference type="ARBA" id="ARBA00022989"/>
    </source>
</evidence>
<dbReference type="SMART" id="SM00387">
    <property type="entry name" value="HATPase_c"/>
    <property type="match status" value="1"/>
</dbReference>
<dbReference type="SMART" id="SM00388">
    <property type="entry name" value="HisKA"/>
    <property type="match status" value="1"/>
</dbReference>
<feature type="transmembrane region" description="Helical" evidence="11">
    <location>
        <begin position="183"/>
        <end position="208"/>
    </location>
</feature>
<protein>
    <recommendedName>
        <fullName evidence="3">histidine kinase</fullName>
        <ecNumber evidence="3">2.7.13.3</ecNumber>
    </recommendedName>
</protein>
<dbReference type="InterPro" id="IPR005467">
    <property type="entry name" value="His_kinase_dom"/>
</dbReference>
<dbReference type="GO" id="GO:0004721">
    <property type="term" value="F:phosphoprotein phosphatase activity"/>
    <property type="evidence" value="ECO:0007669"/>
    <property type="project" value="TreeGrafter"/>
</dbReference>
<accession>A0A135WEB5</accession>
<organism evidence="13 14">
    <name type="scientific">Chryseobacterium kwangjuense</name>
    <dbReference type="NCBI Taxonomy" id="267125"/>
    <lineage>
        <taxon>Bacteria</taxon>
        <taxon>Pseudomonadati</taxon>
        <taxon>Bacteroidota</taxon>
        <taxon>Flavobacteriia</taxon>
        <taxon>Flavobacteriales</taxon>
        <taxon>Weeksellaceae</taxon>
        <taxon>Chryseobacterium group</taxon>
        <taxon>Chryseobacterium</taxon>
    </lineage>
</organism>
<keyword evidence="9 11" id="KW-1133">Transmembrane helix</keyword>
<keyword evidence="6" id="KW-0808">Transferase</keyword>
<dbReference type="InterPro" id="IPR050351">
    <property type="entry name" value="BphY/WalK/GraS-like"/>
</dbReference>
<dbReference type="InterPro" id="IPR004358">
    <property type="entry name" value="Sig_transdc_His_kin-like_C"/>
</dbReference>
<reference evidence="14" key="1">
    <citation type="submission" date="2015-12" db="EMBL/GenBank/DDBJ databases">
        <title>Genome sequence of a biocontrol rhizobacterium Chryseobacterium kwangjuense strain KJ1R5 isolated from pepper (Capsicum annuum L.).</title>
        <authorList>
            <person name="Jeong J.-J."/>
            <person name="Park H."/>
            <person name="Mannaa M."/>
            <person name="Sang M.K."/>
            <person name="Choi I.-G."/>
            <person name="Kim K.D."/>
        </authorList>
    </citation>
    <scope>NUCLEOTIDE SEQUENCE [LARGE SCALE GENOMIC DNA]</scope>
    <source>
        <strain evidence="14">KJ1R5</strain>
    </source>
</reference>
<keyword evidence="7 11" id="KW-0812">Transmembrane</keyword>
<dbReference type="EMBL" id="LPUR01000011">
    <property type="protein sequence ID" value="KXH83255.1"/>
    <property type="molecule type" value="Genomic_DNA"/>
</dbReference>
<dbReference type="InterPro" id="IPR036097">
    <property type="entry name" value="HisK_dim/P_sf"/>
</dbReference>
<evidence type="ECO:0000256" key="11">
    <source>
        <dbReference type="SAM" id="Phobius"/>
    </source>
</evidence>
<evidence type="ECO:0000256" key="1">
    <source>
        <dbReference type="ARBA" id="ARBA00000085"/>
    </source>
</evidence>
<proteinExistence type="predicted"/>
<dbReference type="GO" id="GO:0000155">
    <property type="term" value="F:phosphorelay sensor kinase activity"/>
    <property type="evidence" value="ECO:0007669"/>
    <property type="project" value="InterPro"/>
</dbReference>
<feature type="domain" description="Histidine kinase" evidence="12">
    <location>
        <begin position="227"/>
        <end position="446"/>
    </location>
</feature>
<dbReference type="CDD" id="cd00075">
    <property type="entry name" value="HATPase"/>
    <property type="match status" value="1"/>
</dbReference>
<dbReference type="Pfam" id="PF00512">
    <property type="entry name" value="HisKA"/>
    <property type="match status" value="1"/>
</dbReference>
<dbReference type="GO" id="GO:0005886">
    <property type="term" value="C:plasma membrane"/>
    <property type="evidence" value="ECO:0007669"/>
    <property type="project" value="UniProtKB-SubCell"/>
</dbReference>
<comment type="caution">
    <text evidence="13">The sequence shown here is derived from an EMBL/GenBank/DDBJ whole genome shotgun (WGS) entry which is preliminary data.</text>
</comment>
<dbReference type="PANTHER" id="PTHR45453:SF2">
    <property type="entry name" value="HISTIDINE KINASE"/>
    <property type="match status" value="1"/>
</dbReference>
<dbReference type="AlphaFoldDB" id="A0A135WEB5"/>
<sequence length="446" mass="51065">MEHFFIRFGKQLLILTILVVFTFQGYWLWSTFQSKKKEMLEQTKIAMQQVFLNKLMNELSKNQKLATALGEKSGAIVESYKTEKNAEVFVLKSGDLKNREGTEKISIADTKMDSLIYFSIRETMPILFKYGDIAVYHKIKKKINTYPAGQPISTENTTEEINSLSGDKGTFSIHIKNLAATTIYSISGAILFSFFYVILFLGTLFMIYRNVLVNQKLLKNKEIFTRNMTHELKIPVSTILLAAEGLEKYDLTDDPEAKKKYAHLIQRAAHRLSSLIETILQNARADNSTEELELESVNLFSVFQEVKDNLSVIIEKKKAEIRIENSNRNMNVKGNSEQLRQIFLNIFDNSLKYCEKQPAINVSAVKQNNQILITIKDNGIGIPRKYEKEIFDPYFRIMNDDLHDVKGFGLGLSFVKSSLKKQNADIRLLHSGTEGTTMEIKIPSYE</sequence>
<dbReference type="EC" id="2.7.13.3" evidence="3"/>
<dbReference type="Proteomes" id="UP000070513">
    <property type="component" value="Unassembled WGS sequence"/>
</dbReference>
<evidence type="ECO:0000256" key="2">
    <source>
        <dbReference type="ARBA" id="ARBA00004651"/>
    </source>
</evidence>
<dbReference type="InterPro" id="IPR036890">
    <property type="entry name" value="HATPase_C_sf"/>
</dbReference>
<dbReference type="SUPFAM" id="SSF47384">
    <property type="entry name" value="Homodimeric domain of signal transducing histidine kinase"/>
    <property type="match status" value="1"/>
</dbReference>
<keyword evidence="5" id="KW-0597">Phosphoprotein</keyword>
<dbReference type="Pfam" id="PF02518">
    <property type="entry name" value="HATPase_c"/>
    <property type="match status" value="1"/>
</dbReference>
<dbReference type="InterPro" id="IPR003594">
    <property type="entry name" value="HATPase_dom"/>
</dbReference>
<keyword evidence="10 11" id="KW-0472">Membrane</keyword>
<evidence type="ECO:0000313" key="14">
    <source>
        <dbReference type="Proteomes" id="UP000070513"/>
    </source>
</evidence>
<evidence type="ECO:0000256" key="8">
    <source>
        <dbReference type="ARBA" id="ARBA00022777"/>
    </source>
</evidence>
<dbReference type="Gene3D" id="3.30.565.10">
    <property type="entry name" value="Histidine kinase-like ATPase, C-terminal domain"/>
    <property type="match status" value="1"/>
</dbReference>
<evidence type="ECO:0000259" key="12">
    <source>
        <dbReference type="PROSITE" id="PS50109"/>
    </source>
</evidence>
<dbReference type="InterPro" id="IPR003661">
    <property type="entry name" value="HisK_dim/P_dom"/>
</dbReference>
<dbReference type="PANTHER" id="PTHR45453">
    <property type="entry name" value="PHOSPHATE REGULON SENSOR PROTEIN PHOR"/>
    <property type="match status" value="1"/>
</dbReference>
<evidence type="ECO:0000256" key="5">
    <source>
        <dbReference type="ARBA" id="ARBA00022553"/>
    </source>
</evidence>
<evidence type="ECO:0000256" key="7">
    <source>
        <dbReference type="ARBA" id="ARBA00022692"/>
    </source>
</evidence>
<reference evidence="13 14" key="2">
    <citation type="journal article" date="2016" name="Genome Announc.">
        <title>Draft Genome Sequence of a Biocontrol Rhizobacterium, Chryseobacterium kwangjuense Strain KJ1R5, Isolated from Pepper (Capsicum annuum).</title>
        <authorList>
            <person name="Jeong J.J."/>
            <person name="Park H."/>
            <person name="Park B.H."/>
            <person name="Mannaa M."/>
            <person name="Sang M.K."/>
            <person name="Choi I.G."/>
            <person name="Kim K.D."/>
        </authorList>
    </citation>
    <scope>NUCLEOTIDE SEQUENCE [LARGE SCALE GENOMIC DNA]</scope>
    <source>
        <strain evidence="13 14">KJ1R5</strain>
    </source>
</reference>
<keyword evidence="4" id="KW-1003">Cell membrane</keyword>
<name>A0A135WEB5_9FLAO</name>
<evidence type="ECO:0000256" key="6">
    <source>
        <dbReference type="ARBA" id="ARBA00022679"/>
    </source>
</evidence>
<evidence type="ECO:0000256" key="10">
    <source>
        <dbReference type="ARBA" id="ARBA00023136"/>
    </source>
</evidence>
<comment type="subcellular location">
    <subcellularLocation>
        <location evidence="2">Cell membrane</location>
        <topology evidence="2">Multi-pass membrane protein</topology>
    </subcellularLocation>
</comment>
<dbReference type="CDD" id="cd00082">
    <property type="entry name" value="HisKA"/>
    <property type="match status" value="1"/>
</dbReference>
<dbReference type="PROSITE" id="PS50109">
    <property type="entry name" value="HIS_KIN"/>
    <property type="match status" value="1"/>
</dbReference>
<evidence type="ECO:0000256" key="3">
    <source>
        <dbReference type="ARBA" id="ARBA00012438"/>
    </source>
</evidence>
<dbReference type="PRINTS" id="PR00344">
    <property type="entry name" value="BCTRLSENSOR"/>
</dbReference>
<dbReference type="Gene3D" id="1.10.287.130">
    <property type="match status" value="1"/>
</dbReference>
<comment type="catalytic activity">
    <reaction evidence="1">
        <text>ATP + protein L-histidine = ADP + protein N-phospho-L-histidine.</text>
        <dbReference type="EC" id="2.7.13.3"/>
    </reaction>
</comment>
<evidence type="ECO:0000256" key="4">
    <source>
        <dbReference type="ARBA" id="ARBA00022475"/>
    </source>
</evidence>
<dbReference type="OrthoDB" id="1933776at2"/>
<keyword evidence="8" id="KW-0418">Kinase</keyword>
<gene>
    <name evidence="13" type="ORF">AU378_12630</name>
</gene>
<feature type="transmembrane region" description="Helical" evidence="11">
    <location>
        <begin position="12"/>
        <end position="29"/>
    </location>
</feature>